<feature type="domain" description="HTH cro/C1-type" evidence="3">
    <location>
        <begin position="16"/>
        <end position="73"/>
    </location>
</feature>
<evidence type="ECO:0000313" key="5">
    <source>
        <dbReference type="Proteomes" id="UP000190834"/>
    </source>
</evidence>
<dbReference type="PANTHER" id="PTHR46558">
    <property type="entry name" value="TRACRIPTIONAL REGULATORY PROTEIN-RELATED-RELATED"/>
    <property type="match status" value="1"/>
</dbReference>
<name>A0A1T4SER5_VIBCI</name>
<dbReference type="STRING" id="1123491.SAMN02745782_03243"/>
<keyword evidence="1" id="KW-0238">DNA-binding</keyword>
<evidence type="ECO:0000256" key="1">
    <source>
        <dbReference type="ARBA" id="ARBA00023125"/>
    </source>
</evidence>
<dbReference type="PROSITE" id="PS50943">
    <property type="entry name" value="HTH_CROC1"/>
    <property type="match status" value="1"/>
</dbReference>
<keyword evidence="5" id="KW-1185">Reference proteome</keyword>
<dbReference type="InterPro" id="IPR010982">
    <property type="entry name" value="Lambda_DNA-bd_dom_sf"/>
</dbReference>
<dbReference type="Proteomes" id="UP000190834">
    <property type="component" value="Unassembled WGS sequence"/>
</dbReference>
<dbReference type="SUPFAM" id="SSF47413">
    <property type="entry name" value="lambda repressor-like DNA-binding domains"/>
    <property type="match status" value="1"/>
</dbReference>
<organism evidence="4 5">
    <name type="scientific">Vibrio cincinnatiensis DSM 19608</name>
    <dbReference type="NCBI Taxonomy" id="1123491"/>
    <lineage>
        <taxon>Bacteria</taxon>
        <taxon>Pseudomonadati</taxon>
        <taxon>Pseudomonadota</taxon>
        <taxon>Gammaproteobacteria</taxon>
        <taxon>Vibrionales</taxon>
        <taxon>Vibrionaceae</taxon>
        <taxon>Vibrio</taxon>
    </lineage>
</organism>
<keyword evidence="2" id="KW-0175">Coiled coil</keyword>
<dbReference type="InterPro" id="IPR001387">
    <property type="entry name" value="Cro/C1-type_HTH"/>
</dbReference>
<gene>
    <name evidence="4" type="ORF">SAMN02745782_03243</name>
</gene>
<dbReference type="OrthoDB" id="7349669at2"/>
<dbReference type="GO" id="GO:0003677">
    <property type="term" value="F:DNA binding"/>
    <property type="evidence" value="ECO:0007669"/>
    <property type="project" value="UniProtKB-KW"/>
</dbReference>
<dbReference type="SMART" id="SM00530">
    <property type="entry name" value="HTH_XRE"/>
    <property type="match status" value="1"/>
</dbReference>
<dbReference type="PANTHER" id="PTHR46558:SF11">
    <property type="entry name" value="HTH-TYPE TRANSCRIPTIONAL REGULATOR XRE"/>
    <property type="match status" value="1"/>
</dbReference>
<dbReference type="Pfam" id="PF13560">
    <property type="entry name" value="HTH_31"/>
    <property type="match status" value="1"/>
</dbReference>
<dbReference type="CDD" id="cd00093">
    <property type="entry name" value="HTH_XRE"/>
    <property type="match status" value="1"/>
</dbReference>
<evidence type="ECO:0000313" key="4">
    <source>
        <dbReference type="EMBL" id="SKA26682.1"/>
    </source>
</evidence>
<accession>A0A1T4SER5</accession>
<dbReference type="EMBL" id="FUXB01000025">
    <property type="protein sequence ID" value="SKA26682.1"/>
    <property type="molecule type" value="Genomic_DNA"/>
</dbReference>
<reference evidence="5" key="1">
    <citation type="submission" date="2017-02" db="EMBL/GenBank/DDBJ databases">
        <authorList>
            <person name="Varghese N."/>
            <person name="Submissions S."/>
        </authorList>
    </citation>
    <scope>NUCLEOTIDE SEQUENCE [LARGE SCALE GENOMIC DNA]</scope>
    <source>
        <strain evidence="5">DSM 19608</strain>
    </source>
</reference>
<feature type="coiled-coil region" evidence="2">
    <location>
        <begin position="191"/>
        <end position="218"/>
    </location>
</feature>
<dbReference type="AlphaFoldDB" id="A0A1T4SER5"/>
<dbReference type="RefSeq" id="WP_078927559.1">
    <property type="nucleotide sequence ID" value="NZ_FUXB01000025.1"/>
</dbReference>
<protein>
    <submittedName>
        <fullName evidence="4">Helix-turn-helix domain-containing protein</fullName>
    </submittedName>
</protein>
<sequence>MSIKIKADASTFGERLKSVRAQLGLNQSQMAGQIGVSKDTLSRYERGELTPSIDVLKRIIESYSSEGVTADALLLDAKPSIPTHCVANIGWATGFNFQNGGAFEIAIGFKDLARLCESMTVFTEMNIPLTEALLGAADALADVNNGFEPSDDPFLEDVYEINSMSYLKVTTPIAQQAASLIPTFIEGDTKKDKLVAKYMKEVEKVEQLKGEIAELKKMLKVSH</sequence>
<evidence type="ECO:0000256" key="2">
    <source>
        <dbReference type="SAM" id="Coils"/>
    </source>
</evidence>
<dbReference type="Gene3D" id="1.10.260.40">
    <property type="entry name" value="lambda repressor-like DNA-binding domains"/>
    <property type="match status" value="1"/>
</dbReference>
<dbReference type="GeneID" id="70581963"/>
<proteinExistence type="predicted"/>
<evidence type="ECO:0000259" key="3">
    <source>
        <dbReference type="PROSITE" id="PS50943"/>
    </source>
</evidence>